<evidence type="ECO:0000313" key="3">
    <source>
        <dbReference type="Proteomes" id="UP000053660"/>
    </source>
</evidence>
<name>A0A0B1T4P2_OESDE</name>
<evidence type="ECO:0000256" key="1">
    <source>
        <dbReference type="SAM" id="MobiDB-lite"/>
    </source>
</evidence>
<proteinExistence type="predicted"/>
<protein>
    <recommendedName>
        <fullName evidence="4">Late embryogeneis abundant protein</fullName>
    </recommendedName>
</protein>
<dbReference type="Proteomes" id="UP000053660">
    <property type="component" value="Unassembled WGS sequence"/>
</dbReference>
<dbReference type="Gene3D" id="1.10.287.700">
    <property type="entry name" value="Helix hairpin bin"/>
    <property type="match status" value="1"/>
</dbReference>
<reference evidence="2 3" key="1">
    <citation type="submission" date="2014-03" db="EMBL/GenBank/DDBJ databases">
        <title>Draft genome of the hookworm Oesophagostomum dentatum.</title>
        <authorList>
            <person name="Mitreva M."/>
        </authorList>
    </citation>
    <scope>NUCLEOTIDE SEQUENCE [LARGE SCALE GENOMIC DNA]</scope>
    <source>
        <strain evidence="2 3">OD-Hann</strain>
    </source>
</reference>
<dbReference type="OrthoDB" id="1641132at2759"/>
<feature type="region of interest" description="Disordered" evidence="1">
    <location>
        <begin position="140"/>
        <end position="163"/>
    </location>
</feature>
<accession>A0A0B1T4P2</accession>
<dbReference type="AlphaFoldDB" id="A0A0B1T4P2"/>
<feature type="compositionally biased region" description="Basic and acidic residues" evidence="1">
    <location>
        <begin position="140"/>
        <end position="149"/>
    </location>
</feature>
<organism evidence="2 3">
    <name type="scientific">Oesophagostomum dentatum</name>
    <name type="common">Nodular worm</name>
    <dbReference type="NCBI Taxonomy" id="61180"/>
    <lineage>
        <taxon>Eukaryota</taxon>
        <taxon>Metazoa</taxon>
        <taxon>Ecdysozoa</taxon>
        <taxon>Nematoda</taxon>
        <taxon>Chromadorea</taxon>
        <taxon>Rhabditida</taxon>
        <taxon>Rhabditina</taxon>
        <taxon>Rhabditomorpha</taxon>
        <taxon>Strongyloidea</taxon>
        <taxon>Strongylidae</taxon>
        <taxon>Oesophagostomum</taxon>
    </lineage>
</organism>
<evidence type="ECO:0000313" key="2">
    <source>
        <dbReference type="EMBL" id="KHJ90757.1"/>
    </source>
</evidence>
<evidence type="ECO:0008006" key="4">
    <source>
        <dbReference type="Google" id="ProtNLM"/>
    </source>
</evidence>
<keyword evidence="3" id="KW-1185">Reference proteome</keyword>
<gene>
    <name evidence="2" type="ORF">OESDEN_09391</name>
</gene>
<sequence length="184" mass="20203">MNNQPNNEGIFHAVGEKAQELSNATQEKLANAGHAVKDTAYSGYEKVTQAASNAGTAVKDTTVSGYEKAKDTVNAGVEKVKKLKHFELILFIEAVQVSEVSRNAYETVADKLAAGKENAEKKADEAGDFMAAKKDDARDFLSRKADEAQNKSSEAQDFANEKSKEYRDYMAHKMREGAEVIQDY</sequence>
<dbReference type="EMBL" id="KN552691">
    <property type="protein sequence ID" value="KHJ90757.1"/>
    <property type="molecule type" value="Genomic_DNA"/>
</dbReference>